<dbReference type="AlphaFoldDB" id="A0A183TQM5"/>
<dbReference type="WBParaSite" id="SSLN_0001948701-mRNA-1">
    <property type="protein sequence ID" value="SSLN_0001948701-mRNA-1"/>
    <property type="gene ID" value="SSLN_0001948701"/>
</dbReference>
<accession>A0A183TQM5</accession>
<name>A0A183TQM5_SCHSO</name>
<reference evidence="1" key="1">
    <citation type="submission" date="2016-06" db="UniProtKB">
        <authorList>
            <consortium name="WormBaseParasite"/>
        </authorList>
    </citation>
    <scope>IDENTIFICATION</scope>
</reference>
<organism evidence="1">
    <name type="scientific">Schistocephalus solidus</name>
    <name type="common">Tapeworm</name>
    <dbReference type="NCBI Taxonomy" id="70667"/>
    <lineage>
        <taxon>Eukaryota</taxon>
        <taxon>Metazoa</taxon>
        <taxon>Spiralia</taxon>
        <taxon>Lophotrochozoa</taxon>
        <taxon>Platyhelminthes</taxon>
        <taxon>Cestoda</taxon>
        <taxon>Eucestoda</taxon>
        <taxon>Diphyllobothriidea</taxon>
        <taxon>Diphyllobothriidae</taxon>
        <taxon>Schistocephalus</taxon>
    </lineage>
</organism>
<protein>
    <submittedName>
        <fullName evidence="1">Mediator of RNA polymerase II transcription subunit 23</fullName>
    </submittedName>
</protein>
<proteinExistence type="predicted"/>
<dbReference type="Pfam" id="PF11573">
    <property type="entry name" value="Med23"/>
    <property type="match status" value="1"/>
</dbReference>
<evidence type="ECO:0000313" key="1">
    <source>
        <dbReference type="WBParaSite" id="SSLN_0001948701-mRNA-1"/>
    </source>
</evidence>
<sequence length="562" mass="61532">LILELQLGVSRQAPRLMDPKLPPIINRRLLALDFNFRPVAAAAAGESSAFFAGSSGSRSTTDQTFVGSDFTGNTSATDGANSTSQLVNTALEEYRSRIIQEGISELLIPPYGNAPGVAYTNRLTSFSPSLARPVPFPLSCLHFVLGIESRISECILTTFSLPYSLHLCFHYSAVIASSVSTVCQQVKVLADFLVEIICLGVQSENVDSAKPAPPYAPSAVLQGLLAFCIKYRVVPLDRILLSLLLRSSQLTEEIAAVHSVFFFVFSQCSELRAAIKKISEVGSARAPTSNTAVQDGAKRRSLPCPSLISSSRWQDLLNYLHSIIPEQSVQLPGMDEPEIRQPRMPVYFDHLILRLLPILEIFFTSCLDHPPPLLQLARFCNIISPLMLLHHRPVNLSFILLRGQFQQFGSPVPISATLPKVLSSRKSNLIDKVCCQLIIRSLLHEHQQLAVCTNRALRRDCAMRFADLGVAGLFSPPAWNHLESVFDCAVAKAEARITSAAAAAATYSDADFAVCLRTTGQVTEHELHLAQEIDQSAGAWHPTADYMFALLSPIVASKYHPL</sequence>
<dbReference type="InterPro" id="IPR021629">
    <property type="entry name" value="Mediator_Med23"/>
</dbReference>